<dbReference type="SMART" id="SM00481">
    <property type="entry name" value="POLIIIAc"/>
    <property type="match status" value="1"/>
</dbReference>
<dbReference type="InterPro" id="IPR016195">
    <property type="entry name" value="Pol/histidinol_Pase-like"/>
</dbReference>
<evidence type="ECO:0000256" key="6">
    <source>
        <dbReference type="ARBA" id="ARBA00022932"/>
    </source>
</evidence>
<name>A0A7X2PBK5_9SPIO</name>
<dbReference type="GO" id="GO:0006260">
    <property type="term" value="P:DNA replication"/>
    <property type="evidence" value="ECO:0007669"/>
    <property type="project" value="UniProtKB-KW"/>
</dbReference>
<evidence type="ECO:0000256" key="2">
    <source>
        <dbReference type="ARBA" id="ARBA00019114"/>
    </source>
</evidence>
<comment type="catalytic activity">
    <reaction evidence="7">
        <text>DNA(n) + a 2'-deoxyribonucleoside 5'-triphosphate = DNA(n+1) + diphosphate</text>
        <dbReference type="Rhea" id="RHEA:22508"/>
        <dbReference type="Rhea" id="RHEA-COMP:17339"/>
        <dbReference type="Rhea" id="RHEA-COMP:17340"/>
        <dbReference type="ChEBI" id="CHEBI:33019"/>
        <dbReference type="ChEBI" id="CHEBI:61560"/>
        <dbReference type="ChEBI" id="CHEBI:173112"/>
        <dbReference type="EC" id="2.7.7.7"/>
    </reaction>
</comment>
<accession>A0A7X2PBK5</accession>
<keyword evidence="6" id="KW-0239">DNA-directed DNA polymerase</keyword>
<dbReference type="NCBIfam" id="NF004226">
    <property type="entry name" value="PRK05673.1"/>
    <property type="match status" value="1"/>
</dbReference>
<dbReference type="EC" id="2.7.7.7" evidence="1"/>
<evidence type="ECO:0000256" key="7">
    <source>
        <dbReference type="ARBA" id="ARBA00049244"/>
    </source>
</evidence>
<dbReference type="InterPro" id="IPR040982">
    <property type="entry name" value="DNA_pol3_finger"/>
</dbReference>
<dbReference type="InterPro" id="IPR041931">
    <property type="entry name" value="DNA_pol3_alpha_thumb_dom"/>
</dbReference>
<dbReference type="AlphaFoldDB" id="A0A7X2PBK5"/>
<keyword evidence="4 9" id="KW-0548">Nucleotidyltransferase</keyword>
<gene>
    <name evidence="9" type="primary">dnaE</name>
    <name evidence="9" type="ORF">FYJ80_03645</name>
</gene>
<dbReference type="InterPro" id="IPR003141">
    <property type="entry name" value="Pol/His_phosphatase_N"/>
</dbReference>
<dbReference type="Pfam" id="PF07733">
    <property type="entry name" value="DNA_pol3_alpha"/>
    <property type="match status" value="1"/>
</dbReference>
<evidence type="ECO:0000313" key="9">
    <source>
        <dbReference type="EMBL" id="MSU05874.1"/>
    </source>
</evidence>
<dbReference type="Gene3D" id="1.10.150.870">
    <property type="match status" value="1"/>
</dbReference>
<organism evidence="9 10">
    <name type="scientific">Bullifex porci</name>
    <dbReference type="NCBI Taxonomy" id="2606638"/>
    <lineage>
        <taxon>Bacteria</taxon>
        <taxon>Pseudomonadati</taxon>
        <taxon>Spirochaetota</taxon>
        <taxon>Spirochaetia</taxon>
        <taxon>Spirochaetales</taxon>
        <taxon>Spirochaetaceae</taxon>
        <taxon>Bullifex</taxon>
    </lineage>
</organism>
<dbReference type="Pfam" id="PF14579">
    <property type="entry name" value="HHH_6"/>
    <property type="match status" value="1"/>
</dbReference>
<dbReference type="Pfam" id="PF02811">
    <property type="entry name" value="PHP"/>
    <property type="match status" value="1"/>
</dbReference>
<evidence type="ECO:0000256" key="5">
    <source>
        <dbReference type="ARBA" id="ARBA00022705"/>
    </source>
</evidence>
<evidence type="ECO:0000259" key="8">
    <source>
        <dbReference type="SMART" id="SM00481"/>
    </source>
</evidence>
<dbReference type="Proteomes" id="UP000460549">
    <property type="component" value="Unassembled WGS sequence"/>
</dbReference>
<dbReference type="NCBIfam" id="TIGR00594">
    <property type="entry name" value="polc"/>
    <property type="match status" value="1"/>
</dbReference>
<proteinExistence type="predicted"/>
<dbReference type="GO" id="GO:0003887">
    <property type="term" value="F:DNA-directed DNA polymerase activity"/>
    <property type="evidence" value="ECO:0007669"/>
    <property type="project" value="UniProtKB-KW"/>
</dbReference>
<comment type="caution">
    <text evidence="9">The sequence shown here is derived from an EMBL/GenBank/DDBJ whole genome shotgun (WGS) entry which is preliminary data.</text>
</comment>
<evidence type="ECO:0000313" key="10">
    <source>
        <dbReference type="Proteomes" id="UP000460549"/>
    </source>
</evidence>
<keyword evidence="5" id="KW-0235">DNA replication</keyword>
<keyword evidence="10" id="KW-1185">Reference proteome</keyword>
<dbReference type="Gene3D" id="1.10.10.1600">
    <property type="entry name" value="Bacterial DNA polymerase III alpha subunit, thumb domain"/>
    <property type="match status" value="1"/>
</dbReference>
<feature type="domain" description="Polymerase/histidinol phosphatase N-terminal" evidence="8">
    <location>
        <begin position="17"/>
        <end position="84"/>
    </location>
</feature>
<keyword evidence="3 9" id="KW-0808">Transferase</keyword>
<dbReference type="InterPro" id="IPR004805">
    <property type="entry name" value="DnaE2/DnaE/PolC"/>
</dbReference>
<dbReference type="GO" id="GO:0008408">
    <property type="term" value="F:3'-5' exonuclease activity"/>
    <property type="evidence" value="ECO:0007669"/>
    <property type="project" value="InterPro"/>
</dbReference>
<dbReference type="Gene3D" id="3.20.20.140">
    <property type="entry name" value="Metal-dependent hydrolases"/>
    <property type="match status" value="1"/>
</dbReference>
<protein>
    <recommendedName>
        <fullName evidence="2">DNA polymerase III subunit alpha</fullName>
        <ecNumber evidence="1">2.7.7.7</ecNumber>
    </recommendedName>
</protein>
<dbReference type="PANTHER" id="PTHR32294">
    <property type="entry name" value="DNA POLYMERASE III SUBUNIT ALPHA"/>
    <property type="match status" value="1"/>
</dbReference>
<evidence type="ECO:0000256" key="1">
    <source>
        <dbReference type="ARBA" id="ARBA00012417"/>
    </source>
</evidence>
<evidence type="ECO:0000256" key="4">
    <source>
        <dbReference type="ARBA" id="ARBA00022695"/>
    </source>
</evidence>
<evidence type="ECO:0000256" key="3">
    <source>
        <dbReference type="ARBA" id="ARBA00022679"/>
    </source>
</evidence>
<dbReference type="PANTHER" id="PTHR32294:SF0">
    <property type="entry name" value="DNA POLYMERASE III SUBUNIT ALPHA"/>
    <property type="match status" value="1"/>
</dbReference>
<dbReference type="CDD" id="cd04485">
    <property type="entry name" value="DnaE_OBF"/>
    <property type="match status" value="1"/>
</dbReference>
<dbReference type="SUPFAM" id="SSF89550">
    <property type="entry name" value="PHP domain-like"/>
    <property type="match status" value="1"/>
</dbReference>
<sequence length="1150" mass="130786">MEEAINNVEQVKKSSFVHLHNHTDYSLLDGAAPIAKYVAKAQAEGMDALAITDHGNMYGALRFYKACKAAGIKPIIGCEFYVNPKDRRDQRPSSEGNRYYHLVLLAMNDRGYHHLMELNTIAFTEGYYYKPRIDDEVLKSHSEDLICLSACLAGEILQLLLKDQYDLAKERALWFKDLFGDRFYLEMQDHGLPEQKKTNPMLYKLSKELDIPVVCTNDIHYINKSDAIAQDVLLCIGTGSKVQDEKRMRFPNDQFYFKSEEEMAELFSWCPEALENTRKLADRVDINIKFPGPLLPEYEIPEGFKDTKEYLVWLSYDGCKKRYGEVTPALKERLDYELNIILTMDFQGYFLIVRDYIHWAKMHDIPVGPGRGSGAGSLVAYSITITDVDPIKYNLLFERFLNPERVSMPDFDIDFCFERRGEVIQYVTEHYGKDRVGQICTFGTLKAKAVVKDCARALDIPYDESNQICKLIPDEPKMTIKKALDAEPKLQAIKERGGVYEELFNVAEVLEGGNRHTSLHAAGVVIGKTPLIDYVPLSYDPKSHSVATQYTMDQIEECGLVKMDFLGLKTLTLIKHTVDLIHKKNPDFDINKIDELDKATFDMLKRGDSACVFQFESAGMQKILKDAQPNNIEDLVALNALYRPGPMQYIDRYVACKNGVQEIEYADPELEPILKNTYGVIVYQEQVMQVAQIIAGYTLGQADILRRIMGKKKVEKLAEEKVKFVAGAQKLGRDPKHAEDIFEMLEPFAQYGFNKSHAVAYSIVAYQTAFLKANYPSEFLAANLTNEMSNPEKFKEYLALADTMGIKLLPPDINNSDKHFNVVDNNIVYGLSGIKNVGEALTGIIVEEREKNGPYKSFTDFLSRQPDLNSRAIEALIKAGTFDSLNINRATLIANLEDAIAYEKSSRETTAYGQISLFGDDISLGSYEMKVVEEWPKREMLELEKEYLGFYVSGHPLDSFKEDIERCVWVDISKPEELPINRNVSLICQVMNFRVIKTKTGAKMATYSLVNYQGTFEAVAFPKDYDKFEDKVALDGIYGFVGYFDNKKDPTNPQFIVKEICEPSELKTEAISSLVIELNEEESAGENFEMLANDLKSYFVDHSGSLPVFAYLGENRKEKIRFGREYSVSFSKELKKELAGYPLVNSAWFE</sequence>
<dbReference type="Pfam" id="PF17657">
    <property type="entry name" value="DNA_pol3_finger"/>
    <property type="match status" value="1"/>
</dbReference>
<dbReference type="EMBL" id="VUNN01000004">
    <property type="protein sequence ID" value="MSU05874.1"/>
    <property type="molecule type" value="Genomic_DNA"/>
</dbReference>
<dbReference type="CDD" id="cd12113">
    <property type="entry name" value="PHP_PolIIIA_DnaE3"/>
    <property type="match status" value="1"/>
</dbReference>
<dbReference type="InterPro" id="IPR029460">
    <property type="entry name" value="DNAPol_HHH"/>
</dbReference>
<dbReference type="NCBIfam" id="NF005298">
    <property type="entry name" value="PRK06826.1"/>
    <property type="match status" value="1"/>
</dbReference>
<reference evidence="9 10" key="1">
    <citation type="submission" date="2019-08" db="EMBL/GenBank/DDBJ databases">
        <title>In-depth cultivation of the pig gut microbiome towards novel bacterial diversity and tailored functional studies.</title>
        <authorList>
            <person name="Wylensek D."/>
            <person name="Hitch T.C.A."/>
            <person name="Clavel T."/>
        </authorList>
    </citation>
    <scope>NUCLEOTIDE SEQUENCE [LARGE SCALE GENOMIC DNA]</scope>
    <source>
        <strain evidence="9 10">NM-380-WT-3C1</strain>
    </source>
</reference>
<dbReference type="RefSeq" id="WP_154424775.1">
    <property type="nucleotide sequence ID" value="NZ_VUNN01000004.1"/>
</dbReference>
<dbReference type="InterPro" id="IPR004013">
    <property type="entry name" value="PHP_dom"/>
</dbReference>
<dbReference type="InterPro" id="IPR011708">
    <property type="entry name" value="DNA_pol3_alpha_NTPase_dom"/>
</dbReference>